<name>M4BIR0_HYAAE</name>
<protein>
    <submittedName>
        <fullName evidence="1">Uncharacterized protein</fullName>
    </submittedName>
</protein>
<dbReference type="STRING" id="559515.M4BIR0"/>
<dbReference type="Proteomes" id="UP000011713">
    <property type="component" value="Unassembled WGS sequence"/>
</dbReference>
<evidence type="ECO:0000313" key="1">
    <source>
        <dbReference type="EnsemblProtists" id="HpaP806287"/>
    </source>
</evidence>
<reference evidence="1" key="2">
    <citation type="submission" date="2015-06" db="UniProtKB">
        <authorList>
            <consortium name="EnsemblProtists"/>
        </authorList>
    </citation>
    <scope>IDENTIFICATION</scope>
    <source>
        <strain evidence="1">Emoy2</strain>
    </source>
</reference>
<sequence length="80" mass="8998">MPTYRNDLLELGLQSEANILKFLCERGIHSKGANAVVKQMRALHLADELNGKIQRYRSLLWSGAIVDPAPGFTQDIFEEV</sequence>
<dbReference type="InParanoid" id="M4BIR0"/>
<keyword evidence="2" id="KW-1185">Reference proteome</keyword>
<reference evidence="2" key="1">
    <citation type="journal article" date="2010" name="Science">
        <title>Signatures of adaptation to obligate biotrophy in the Hyaloperonospora arabidopsidis genome.</title>
        <authorList>
            <person name="Baxter L."/>
            <person name="Tripathy S."/>
            <person name="Ishaque N."/>
            <person name="Boot N."/>
            <person name="Cabral A."/>
            <person name="Kemen E."/>
            <person name="Thines M."/>
            <person name="Ah-Fong A."/>
            <person name="Anderson R."/>
            <person name="Badejoko W."/>
            <person name="Bittner-Eddy P."/>
            <person name="Boore J.L."/>
            <person name="Chibucos M.C."/>
            <person name="Coates M."/>
            <person name="Dehal P."/>
            <person name="Delehaunty K."/>
            <person name="Dong S."/>
            <person name="Downton P."/>
            <person name="Dumas B."/>
            <person name="Fabro G."/>
            <person name="Fronick C."/>
            <person name="Fuerstenberg S.I."/>
            <person name="Fulton L."/>
            <person name="Gaulin E."/>
            <person name="Govers F."/>
            <person name="Hughes L."/>
            <person name="Humphray S."/>
            <person name="Jiang R.H."/>
            <person name="Judelson H."/>
            <person name="Kamoun S."/>
            <person name="Kyung K."/>
            <person name="Meijer H."/>
            <person name="Minx P."/>
            <person name="Morris P."/>
            <person name="Nelson J."/>
            <person name="Phuntumart V."/>
            <person name="Qutob D."/>
            <person name="Rehmany A."/>
            <person name="Rougon-Cardoso A."/>
            <person name="Ryden P."/>
            <person name="Torto-Alalibo T."/>
            <person name="Studholme D."/>
            <person name="Wang Y."/>
            <person name="Win J."/>
            <person name="Wood J."/>
            <person name="Clifton S.W."/>
            <person name="Rogers J."/>
            <person name="Van den Ackerveken G."/>
            <person name="Jones J.D."/>
            <person name="McDowell J.M."/>
            <person name="Beynon J."/>
            <person name="Tyler B.M."/>
        </authorList>
    </citation>
    <scope>NUCLEOTIDE SEQUENCE [LARGE SCALE GENOMIC DNA]</scope>
    <source>
        <strain evidence="2">Emoy2</strain>
    </source>
</reference>
<accession>M4BIR0</accession>
<dbReference type="HOGENOM" id="CLU_110987_3_0_1"/>
<dbReference type="EnsemblProtists" id="HpaT806287">
    <property type="protein sequence ID" value="HpaP806287"/>
    <property type="gene ID" value="HpaG806287"/>
</dbReference>
<proteinExistence type="predicted"/>
<dbReference type="EMBL" id="JH598301">
    <property type="status" value="NOT_ANNOTATED_CDS"/>
    <property type="molecule type" value="Genomic_DNA"/>
</dbReference>
<dbReference type="VEuPathDB" id="FungiDB:HpaG806287"/>
<evidence type="ECO:0000313" key="2">
    <source>
        <dbReference type="Proteomes" id="UP000011713"/>
    </source>
</evidence>
<organism evidence="1 2">
    <name type="scientific">Hyaloperonospora arabidopsidis (strain Emoy2)</name>
    <name type="common">Downy mildew agent</name>
    <name type="synonym">Peronospora arabidopsidis</name>
    <dbReference type="NCBI Taxonomy" id="559515"/>
    <lineage>
        <taxon>Eukaryota</taxon>
        <taxon>Sar</taxon>
        <taxon>Stramenopiles</taxon>
        <taxon>Oomycota</taxon>
        <taxon>Peronosporomycetes</taxon>
        <taxon>Peronosporales</taxon>
        <taxon>Peronosporaceae</taxon>
        <taxon>Hyaloperonospora</taxon>
    </lineage>
</organism>
<dbReference type="AlphaFoldDB" id="M4BIR0"/>